<dbReference type="EMBL" id="CAUYUJ010002351">
    <property type="protein sequence ID" value="CAK0800398.1"/>
    <property type="molecule type" value="Genomic_DNA"/>
</dbReference>
<organism evidence="2 3">
    <name type="scientific">Prorocentrum cordatum</name>
    <dbReference type="NCBI Taxonomy" id="2364126"/>
    <lineage>
        <taxon>Eukaryota</taxon>
        <taxon>Sar</taxon>
        <taxon>Alveolata</taxon>
        <taxon>Dinophyceae</taxon>
        <taxon>Prorocentrales</taxon>
        <taxon>Prorocentraceae</taxon>
        <taxon>Prorocentrum</taxon>
    </lineage>
</organism>
<feature type="region of interest" description="Disordered" evidence="1">
    <location>
        <begin position="76"/>
        <end position="112"/>
    </location>
</feature>
<comment type="caution">
    <text evidence="2">The sequence shown here is derived from an EMBL/GenBank/DDBJ whole genome shotgun (WGS) entry which is preliminary data.</text>
</comment>
<sequence length="112" mass="12171">MREQWEEGFYARAVEMWTSLDHSLKLAPPANATAEENASAGEDSIRSLEQALAELRGARARPLLAGWREAQLLGRTGLRGRPQLPPAVAPAQSLEPGGSSSDSTRQRSMEQS</sequence>
<evidence type="ECO:0000313" key="2">
    <source>
        <dbReference type="EMBL" id="CAK0800398.1"/>
    </source>
</evidence>
<dbReference type="Proteomes" id="UP001189429">
    <property type="component" value="Unassembled WGS sequence"/>
</dbReference>
<gene>
    <name evidence="2" type="ORF">PCOR1329_LOCUS8561</name>
</gene>
<evidence type="ECO:0000313" key="3">
    <source>
        <dbReference type="Proteomes" id="UP001189429"/>
    </source>
</evidence>
<accession>A0ABN9Q3W9</accession>
<name>A0ABN9Q3W9_9DINO</name>
<protein>
    <submittedName>
        <fullName evidence="2">Uncharacterized protein</fullName>
    </submittedName>
</protein>
<reference evidence="2" key="1">
    <citation type="submission" date="2023-10" db="EMBL/GenBank/DDBJ databases">
        <authorList>
            <person name="Chen Y."/>
            <person name="Shah S."/>
            <person name="Dougan E. K."/>
            <person name="Thang M."/>
            <person name="Chan C."/>
        </authorList>
    </citation>
    <scope>NUCLEOTIDE SEQUENCE [LARGE SCALE GENOMIC DNA]</scope>
</reference>
<evidence type="ECO:0000256" key="1">
    <source>
        <dbReference type="SAM" id="MobiDB-lite"/>
    </source>
</evidence>
<proteinExistence type="predicted"/>
<keyword evidence="3" id="KW-1185">Reference proteome</keyword>